<protein>
    <submittedName>
        <fullName evidence="4">Fibronectin type III domain-containing protein</fullName>
    </submittedName>
</protein>
<dbReference type="CDD" id="cd00063">
    <property type="entry name" value="FN3"/>
    <property type="match status" value="1"/>
</dbReference>
<keyword evidence="5" id="KW-1185">Reference proteome</keyword>
<dbReference type="Pfam" id="PF00041">
    <property type="entry name" value="fn3"/>
    <property type="match status" value="1"/>
</dbReference>
<dbReference type="InterPro" id="IPR003961">
    <property type="entry name" value="FN3_dom"/>
</dbReference>
<dbReference type="RefSeq" id="WP_229526328.1">
    <property type="nucleotide sequence ID" value="NZ_JAFFQR010000112.1"/>
</dbReference>
<proteinExistence type="predicted"/>
<dbReference type="EMBL" id="JBHTNZ010000002">
    <property type="protein sequence ID" value="MFD1460351.1"/>
    <property type="molecule type" value="Genomic_DNA"/>
</dbReference>
<dbReference type="Proteomes" id="UP001597340">
    <property type="component" value="Unassembled WGS sequence"/>
</dbReference>
<dbReference type="Gene3D" id="2.60.40.10">
    <property type="entry name" value="Immunoglobulins"/>
    <property type="match status" value="2"/>
</dbReference>
<evidence type="ECO:0000256" key="1">
    <source>
        <dbReference type="SAM" id="Coils"/>
    </source>
</evidence>
<organism evidence="4 5">
    <name type="scientific">Paenibacillus farraposensis</name>
    <dbReference type="NCBI Taxonomy" id="2807095"/>
    <lineage>
        <taxon>Bacteria</taxon>
        <taxon>Bacillati</taxon>
        <taxon>Bacillota</taxon>
        <taxon>Bacilli</taxon>
        <taxon>Bacillales</taxon>
        <taxon>Paenibacillaceae</taxon>
        <taxon>Paenibacillus</taxon>
    </lineage>
</organism>
<evidence type="ECO:0000259" key="3">
    <source>
        <dbReference type="PROSITE" id="PS50853"/>
    </source>
</evidence>
<feature type="region of interest" description="Disordered" evidence="2">
    <location>
        <begin position="63"/>
        <end position="85"/>
    </location>
</feature>
<comment type="caution">
    <text evidence="4">The sequence shown here is derived from an EMBL/GenBank/DDBJ whole genome shotgun (WGS) entry which is preliminary data.</text>
</comment>
<evidence type="ECO:0000313" key="4">
    <source>
        <dbReference type="EMBL" id="MFD1460351.1"/>
    </source>
</evidence>
<keyword evidence="1" id="KW-0175">Coiled coil</keyword>
<evidence type="ECO:0000256" key="2">
    <source>
        <dbReference type="SAM" id="MobiDB-lite"/>
    </source>
</evidence>
<feature type="compositionally biased region" description="Polar residues" evidence="2">
    <location>
        <begin position="71"/>
        <end position="85"/>
    </location>
</feature>
<dbReference type="InterPro" id="IPR013783">
    <property type="entry name" value="Ig-like_fold"/>
</dbReference>
<dbReference type="PROSITE" id="PS50853">
    <property type="entry name" value="FN3"/>
    <property type="match status" value="1"/>
</dbReference>
<feature type="coiled-coil region" evidence="1">
    <location>
        <begin position="480"/>
        <end position="507"/>
    </location>
</feature>
<feature type="region of interest" description="Disordered" evidence="2">
    <location>
        <begin position="535"/>
        <end position="554"/>
    </location>
</feature>
<feature type="domain" description="Fibronectin type-III" evidence="3">
    <location>
        <begin position="543"/>
        <end position="632"/>
    </location>
</feature>
<evidence type="ECO:0000313" key="5">
    <source>
        <dbReference type="Proteomes" id="UP001597340"/>
    </source>
</evidence>
<accession>A0ABW4D9A1</accession>
<reference evidence="5" key="1">
    <citation type="journal article" date="2019" name="Int. J. Syst. Evol. Microbiol.">
        <title>The Global Catalogue of Microorganisms (GCM) 10K type strain sequencing project: providing services to taxonomists for standard genome sequencing and annotation.</title>
        <authorList>
            <consortium name="The Broad Institute Genomics Platform"/>
            <consortium name="The Broad Institute Genome Sequencing Center for Infectious Disease"/>
            <person name="Wu L."/>
            <person name="Ma J."/>
        </authorList>
    </citation>
    <scope>NUCLEOTIDE SEQUENCE [LARGE SCALE GENOMIC DNA]</scope>
    <source>
        <strain evidence="5">CCM 9147</strain>
    </source>
</reference>
<dbReference type="InterPro" id="IPR036116">
    <property type="entry name" value="FN3_sf"/>
</dbReference>
<dbReference type="SUPFAM" id="SSF49265">
    <property type="entry name" value="Fibronectin type III"/>
    <property type="match status" value="1"/>
</dbReference>
<name>A0ABW4D9A1_9BACL</name>
<dbReference type="SMART" id="SM00060">
    <property type="entry name" value="FN3"/>
    <property type="match status" value="1"/>
</dbReference>
<sequence length="673" mass="74202">MKFLLNEVRKQEGRKIVKPFVLTMLSLFVLLSPWSIAWLTQGIASAAFSGGIPKKFYPPPNRGGSIGIPEDSQTPRTEPSSTHETVTMSDGSVVHVQVDNSNVNFIRNNVVIYTKNLGFALSVKFYYASVSSDTITVGYFYKDERDGAKRSGTFTYSGIVLTTPASPHISPNITGMTNQNILIQLDGVPNHYKKEYKIGANGTWTPYNSPFQVSQNTTIFARCTDNYGNISAVNSLVINNIDKTPPAPPVFNHSPANEIANNIRVTINYPSDAVSREYRVNQNGWQAYNSPIDVNEYGTRIQARATDRAGNVSQVTESVLNFINRTPVAIKGIPATKIEMDEGASVKNLSEYFTDPDQQQLRYSVTNSNSSVVTYQLIKDSKGNTSILNLQPQSAGESTITITATDPLGKSVSQKLAVKVLDTKYLEQLAKTTAAIAQAETTQSQNDVSAAVELINKLRDPDRGKLVERVVAIQKIIDAKAAYAKQLAAATQAVEQAENSKLQTEINMARTLLVHLNDTDKQQLNDRLDRIPAIDDLPKDITSPSKPKKLVGSRPSPNSITLTWEASTDDVGVVGYDVYRDGQMIGNTKELTFQVDQLEPQKIYKFAVKAKDAAGNYSEFSNSIKSGLSRKYKYIYDANGRLEHIEQDGQVVFKYQYDSNGNLIQIIKVSSSK</sequence>
<gene>
    <name evidence="4" type="ORF">ACFQ5D_02575</name>
</gene>